<accession>A0A103XDE3</accession>
<dbReference type="PANTHER" id="PTHR35121:SF4">
    <property type="entry name" value="SWIM-TYPE DOMAIN-CONTAINING PROTEIN"/>
    <property type="match status" value="1"/>
</dbReference>
<gene>
    <name evidence="1" type="ORF">Ccrd_026050</name>
</gene>
<dbReference type="AlphaFoldDB" id="A0A103XDE3"/>
<keyword evidence="2" id="KW-1185">Reference proteome</keyword>
<dbReference type="Gramene" id="KVH88697">
    <property type="protein sequence ID" value="KVH88697"/>
    <property type="gene ID" value="Ccrd_026050"/>
</dbReference>
<dbReference type="PANTHER" id="PTHR35121">
    <property type="entry name" value="HOMEODOMAIN PROTEIN 8, PUTATIVE-RELATED"/>
    <property type="match status" value="1"/>
</dbReference>
<sequence>MSFQRFQERVLKSLSMSEMDKERRLYHKDCSCALHKPKDETAKACFHHGSISYSKKLLWNKCWLTKTLSQTPSKSDNL</sequence>
<dbReference type="Proteomes" id="UP000243975">
    <property type="component" value="Unassembled WGS sequence"/>
</dbReference>
<comment type="caution">
    <text evidence="1">The sequence shown here is derived from an EMBL/GenBank/DDBJ whole genome shotgun (WGS) entry which is preliminary data.</text>
</comment>
<name>A0A103XDE3_CYNCS</name>
<evidence type="ECO:0000313" key="2">
    <source>
        <dbReference type="Proteomes" id="UP000243975"/>
    </source>
</evidence>
<organism evidence="1 2">
    <name type="scientific">Cynara cardunculus var. scolymus</name>
    <name type="common">Globe artichoke</name>
    <name type="synonym">Cynara scolymus</name>
    <dbReference type="NCBI Taxonomy" id="59895"/>
    <lineage>
        <taxon>Eukaryota</taxon>
        <taxon>Viridiplantae</taxon>
        <taxon>Streptophyta</taxon>
        <taxon>Embryophyta</taxon>
        <taxon>Tracheophyta</taxon>
        <taxon>Spermatophyta</taxon>
        <taxon>Magnoliopsida</taxon>
        <taxon>eudicotyledons</taxon>
        <taxon>Gunneridae</taxon>
        <taxon>Pentapetalae</taxon>
        <taxon>asterids</taxon>
        <taxon>campanulids</taxon>
        <taxon>Asterales</taxon>
        <taxon>Asteraceae</taxon>
        <taxon>Carduoideae</taxon>
        <taxon>Cardueae</taxon>
        <taxon>Carduinae</taxon>
        <taxon>Cynara</taxon>
    </lineage>
</organism>
<evidence type="ECO:0000313" key="1">
    <source>
        <dbReference type="EMBL" id="KVH88697.1"/>
    </source>
</evidence>
<reference evidence="1 2" key="1">
    <citation type="journal article" date="2016" name="Sci. Rep.">
        <title>The genome sequence of the outbreeding globe artichoke constructed de novo incorporating a phase-aware low-pass sequencing strategy of F1 progeny.</title>
        <authorList>
            <person name="Scaglione D."/>
            <person name="Reyes-Chin-Wo S."/>
            <person name="Acquadro A."/>
            <person name="Froenicke L."/>
            <person name="Portis E."/>
            <person name="Beitel C."/>
            <person name="Tirone M."/>
            <person name="Mauro R."/>
            <person name="Lo Monaco A."/>
            <person name="Mauromicale G."/>
            <person name="Faccioli P."/>
            <person name="Cattivelli L."/>
            <person name="Rieseberg L."/>
            <person name="Michelmore R."/>
            <person name="Lanteri S."/>
        </authorList>
    </citation>
    <scope>NUCLEOTIDE SEQUENCE [LARGE SCALE GENOMIC DNA]</scope>
    <source>
        <strain evidence="1">2C</strain>
    </source>
</reference>
<protein>
    <submittedName>
        <fullName evidence="1">Uncharacterized protein</fullName>
    </submittedName>
</protein>
<dbReference type="EMBL" id="LEKV01005348">
    <property type="protein sequence ID" value="KVH88697.1"/>
    <property type="molecule type" value="Genomic_DNA"/>
</dbReference>
<proteinExistence type="predicted"/>